<dbReference type="Pfam" id="PF00571">
    <property type="entry name" value="CBS"/>
    <property type="match status" value="2"/>
</dbReference>
<evidence type="ECO:0000259" key="3">
    <source>
        <dbReference type="PROSITE" id="PS50914"/>
    </source>
</evidence>
<dbReference type="PROSITE" id="PS50914">
    <property type="entry name" value="BON"/>
    <property type="match status" value="1"/>
</dbReference>
<dbReference type="SUPFAM" id="SSF54631">
    <property type="entry name" value="CBS-domain pair"/>
    <property type="match status" value="1"/>
</dbReference>
<dbReference type="AlphaFoldDB" id="A0AA41Z324"/>
<evidence type="ECO:0000313" key="5">
    <source>
        <dbReference type="EMBL" id="MCW6511895.1"/>
    </source>
</evidence>
<comment type="caution">
    <text evidence="5">The sequence shown here is derived from an EMBL/GenBank/DDBJ whole genome shotgun (WGS) entry which is preliminary data.</text>
</comment>
<dbReference type="Gene3D" id="3.30.1340.30">
    <property type="match status" value="1"/>
</dbReference>
<dbReference type="PANTHER" id="PTHR43080:SF26">
    <property type="entry name" value="REGULATORY PROTEIN"/>
    <property type="match status" value="1"/>
</dbReference>
<evidence type="ECO:0000256" key="2">
    <source>
        <dbReference type="PROSITE-ProRule" id="PRU00703"/>
    </source>
</evidence>
<dbReference type="SMART" id="SM00116">
    <property type="entry name" value="CBS"/>
    <property type="match status" value="2"/>
</dbReference>
<feature type="domain" description="CBS" evidence="4">
    <location>
        <begin position="88"/>
        <end position="143"/>
    </location>
</feature>
<name>A0AA41Z324_9HYPH</name>
<evidence type="ECO:0000259" key="4">
    <source>
        <dbReference type="PROSITE" id="PS51371"/>
    </source>
</evidence>
<keyword evidence="1 2" id="KW-0129">CBS domain</keyword>
<evidence type="ECO:0000256" key="1">
    <source>
        <dbReference type="ARBA" id="ARBA00023122"/>
    </source>
</evidence>
<feature type="domain" description="CBS" evidence="4">
    <location>
        <begin position="1"/>
        <end position="57"/>
    </location>
</feature>
<feature type="domain" description="BON" evidence="3">
    <location>
        <begin position="151"/>
        <end position="219"/>
    </location>
</feature>
<keyword evidence="6" id="KW-1185">Reference proteome</keyword>
<dbReference type="Proteomes" id="UP001165667">
    <property type="component" value="Unassembled WGS sequence"/>
</dbReference>
<dbReference type="InterPro" id="IPR007055">
    <property type="entry name" value="BON_dom"/>
</dbReference>
<sequence length="246" mass="27026">MSTEMITVRSDAAIEDAVRIMLASHVSGLPVVDDAGRIVGIVTEGDFLRREELGTERRRPRLLGFLLGPGSLADDYTHSHGRKVCEVMSQEVVTASPDTSIERIVDLMVSKGIKRLPVVRDGVPVGIVARADILRAFAKASPFRWPDPMRDDADILSEILAEFDRERCIPKGAVDVLVRDGQVELRGSISDERERAAVRVAVENVRGVRAIKDHIVWVLPMTGAFELSPEDRKAEDARSASLAKVP</sequence>
<dbReference type="PIRSF" id="PIRSF036990">
    <property type="entry name" value="UCP036990_CBS_BON"/>
    <property type="match status" value="1"/>
</dbReference>
<dbReference type="PROSITE" id="PS51371">
    <property type="entry name" value="CBS"/>
    <property type="match status" value="2"/>
</dbReference>
<protein>
    <submittedName>
        <fullName evidence="5">CBS domain-containing protein</fullName>
    </submittedName>
</protein>
<reference evidence="5" key="1">
    <citation type="submission" date="2022-05" db="EMBL/GenBank/DDBJ databases">
        <authorList>
            <person name="Pankratov T."/>
        </authorList>
    </citation>
    <scope>NUCLEOTIDE SEQUENCE</scope>
    <source>
        <strain evidence="5">BP6-180914</strain>
    </source>
</reference>
<dbReference type="PANTHER" id="PTHR43080">
    <property type="entry name" value="CBS DOMAIN-CONTAINING PROTEIN CBSX3, MITOCHONDRIAL"/>
    <property type="match status" value="1"/>
</dbReference>
<accession>A0AA41Z324</accession>
<organism evidence="5 6">
    <name type="scientific">Lichenifustis flavocetrariae</name>
    <dbReference type="NCBI Taxonomy" id="2949735"/>
    <lineage>
        <taxon>Bacteria</taxon>
        <taxon>Pseudomonadati</taxon>
        <taxon>Pseudomonadota</taxon>
        <taxon>Alphaproteobacteria</taxon>
        <taxon>Hyphomicrobiales</taxon>
        <taxon>Lichenihabitantaceae</taxon>
        <taxon>Lichenifustis</taxon>
    </lineage>
</organism>
<proteinExistence type="predicted"/>
<dbReference type="InterPro" id="IPR000644">
    <property type="entry name" value="CBS_dom"/>
</dbReference>
<dbReference type="EMBL" id="JAMOIM010000035">
    <property type="protein sequence ID" value="MCW6511895.1"/>
    <property type="molecule type" value="Genomic_DNA"/>
</dbReference>
<evidence type="ECO:0000313" key="6">
    <source>
        <dbReference type="Proteomes" id="UP001165667"/>
    </source>
</evidence>
<dbReference type="Pfam" id="PF04972">
    <property type="entry name" value="BON"/>
    <property type="match status" value="1"/>
</dbReference>
<dbReference type="CDD" id="cd04586">
    <property type="entry name" value="CBS_pair_BON_assoc"/>
    <property type="match status" value="1"/>
</dbReference>
<gene>
    <name evidence="5" type="ORF">M8523_28460</name>
</gene>
<dbReference type="InterPro" id="IPR017080">
    <property type="entry name" value="UCP036990_CBS_BON"/>
</dbReference>
<dbReference type="Gene3D" id="3.10.580.10">
    <property type="entry name" value="CBS-domain"/>
    <property type="match status" value="1"/>
</dbReference>
<dbReference type="InterPro" id="IPR046342">
    <property type="entry name" value="CBS_dom_sf"/>
</dbReference>
<dbReference type="InterPro" id="IPR051257">
    <property type="entry name" value="Diverse_CBS-Domain"/>
</dbReference>
<dbReference type="RefSeq" id="WP_282588271.1">
    <property type="nucleotide sequence ID" value="NZ_JAMOIM010000035.1"/>
</dbReference>